<evidence type="ECO:0000313" key="1">
    <source>
        <dbReference type="EMBL" id="MFC6439850.1"/>
    </source>
</evidence>
<dbReference type="Pfam" id="PF11207">
    <property type="entry name" value="DUF2989"/>
    <property type="match status" value="1"/>
</dbReference>
<organism evidence="1 2">
    <name type="scientific">Pseudobowmanella zhangzhouensis</name>
    <dbReference type="NCBI Taxonomy" id="1537679"/>
    <lineage>
        <taxon>Bacteria</taxon>
        <taxon>Pseudomonadati</taxon>
        <taxon>Pseudomonadota</taxon>
        <taxon>Gammaproteobacteria</taxon>
        <taxon>Alteromonadales</taxon>
        <taxon>Alteromonadaceae</taxon>
    </lineage>
</organism>
<sequence length="295" mass="34086">MEIANKDKFEIKVQKAVAYANFRDFFRNKSTFVYISGLFALSGCDTLFTPPQKVLCDRYPQQCAALGDSAWCQHHKHEVLTRFAEAQQDVAQPKLARRQFRELQALRELEQCLSHELRNNSLQLNSKQDISASLSHTRQWLAKSEQSSARSTQAPLLFYRWRYLQDRDAAAMLVNTLRAKTKLDSFEQSMLGQLYVFQRQDEQALVALHHALQQPPRDKKTLAEIFATLHVIYAGHEKWLQSYQWGYLANQYGAGLNLSLIREQLKKQQIYQHSAEKAAETLLAQILEGEYHAPL</sequence>
<keyword evidence="2" id="KW-1185">Reference proteome</keyword>
<name>A0ABW1XM33_9ALTE</name>
<dbReference type="Proteomes" id="UP001596364">
    <property type="component" value="Unassembled WGS sequence"/>
</dbReference>
<protein>
    <submittedName>
        <fullName evidence="1">DUF2989 domain-containing protein</fullName>
    </submittedName>
</protein>
<proteinExistence type="predicted"/>
<comment type="caution">
    <text evidence="1">The sequence shown here is derived from an EMBL/GenBank/DDBJ whole genome shotgun (WGS) entry which is preliminary data.</text>
</comment>
<dbReference type="RefSeq" id="WP_131256737.1">
    <property type="nucleotide sequence ID" value="NZ_JBHSUS010000001.1"/>
</dbReference>
<reference evidence="2" key="1">
    <citation type="journal article" date="2019" name="Int. J. Syst. Evol. Microbiol.">
        <title>The Global Catalogue of Microorganisms (GCM) 10K type strain sequencing project: providing services to taxonomists for standard genome sequencing and annotation.</title>
        <authorList>
            <consortium name="The Broad Institute Genomics Platform"/>
            <consortium name="The Broad Institute Genome Sequencing Center for Infectious Disease"/>
            <person name="Wu L."/>
            <person name="Ma J."/>
        </authorList>
    </citation>
    <scope>NUCLEOTIDE SEQUENCE [LARGE SCALE GENOMIC DNA]</scope>
    <source>
        <strain evidence="2">CGMCC 1.16031</strain>
    </source>
</reference>
<dbReference type="InterPro" id="IPR021372">
    <property type="entry name" value="DUF2989"/>
</dbReference>
<gene>
    <name evidence="1" type="ORF">ACFP85_06775</name>
</gene>
<accession>A0ABW1XM33</accession>
<dbReference type="EMBL" id="JBHSUS010000001">
    <property type="protein sequence ID" value="MFC6439850.1"/>
    <property type="molecule type" value="Genomic_DNA"/>
</dbReference>
<evidence type="ECO:0000313" key="2">
    <source>
        <dbReference type="Proteomes" id="UP001596364"/>
    </source>
</evidence>